<gene>
    <name evidence="4" type="ORF">HTAM1171_LOCUS6091</name>
</gene>
<organism evidence="4">
    <name type="scientific">Helicotheca tamesis</name>
    <dbReference type="NCBI Taxonomy" id="374047"/>
    <lineage>
        <taxon>Eukaryota</taxon>
        <taxon>Sar</taxon>
        <taxon>Stramenopiles</taxon>
        <taxon>Ochrophyta</taxon>
        <taxon>Bacillariophyta</taxon>
        <taxon>Mediophyceae</taxon>
        <taxon>Lithodesmiophycidae</taxon>
        <taxon>Lithodesmiales</taxon>
        <taxon>Lithodesmiaceae</taxon>
        <taxon>Helicotheca</taxon>
    </lineage>
</organism>
<proteinExistence type="predicted"/>
<feature type="signal peptide" evidence="2">
    <location>
        <begin position="1"/>
        <end position="25"/>
    </location>
</feature>
<evidence type="ECO:0000256" key="2">
    <source>
        <dbReference type="SAM" id="SignalP"/>
    </source>
</evidence>
<protein>
    <recommendedName>
        <fullName evidence="3">GST N-terminal domain-containing protein</fullName>
    </recommendedName>
</protein>
<dbReference type="PROSITE" id="PS50404">
    <property type="entry name" value="GST_NTER"/>
    <property type="match status" value="1"/>
</dbReference>
<evidence type="ECO:0000313" key="4">
    <source>
        <dbReference type="EMBL" id="CAD9493210.1"/>
    </source>
</evidence>
<keyword evidence="1" id="KW-0175">Coiled coil</keyword>
<feature type="domain" description="GST N-terminal" evidence="3">
    <location>
        <begin position="258"/>
        <end position="340"/>
    </location>
</feature>
<keyword evidence="2" id="KW-0732">Signal</keyword>
<dbReference type="InterPro" id="IPR036249">
    <property type="entry name" value="Thioredoxin-like_sf"/>
</dbReference>
<sequence>MLETNAHRFIAVVLLAFHLTSHATAFTTGVGKNNCRKSSFAGTTTATPPLSTCNKDNGNQHKTTLQMSIPNAFDTFTSGLASIARLPFGVTVSEDISTATAAAPRLLKLYDIENSKDCRTVRERITELDLEVGVVIPSASNSRVFTDPEYEYYLSEGGGGGGDGDGGQIPRLVALEKDEDEKVITGTENILSYLDGNFKNSNDPLATKEKEDVPIEAAKELLLSVGFYLPSILRYSRGEKVSSAALSTPKNTVPRPTKPLLLYSYEGNQFCRLVREVLTELDLPYTLKSSGKLSPRREELAALTGGSTQCPYLVDPNTNVQMAESKDIIAYLYKTYALWTPPNELIKLASDFIMTPIAGPLFKRISPIQAGSNREDKMEYEKELKDATKEIEKEISSSDDIVIYTYDLSPFCTEATALLDNLGLRYQKISLGYEWIPGLIKEGGSIKREALN</sequence>
<dbReference type="Pfam" id="PF13417">
    <property type="entry name" value="GST_N_3"/>
    <property type="match status" value="1"/>
</dbReference>
<evidence type="ECO:0000259" key="3">
    <source>
        <dbReference type="PROSITE" id="PS50404"/>
    </source>
</evidence>
<dbReference type="EMBL" id="HBGV01009836">
    <property type="protein sequence ID" value="CAD9493210.1"/>
    <property type="molecule type" value="Transcribed_RNA"/>
</dbReference>
<dbReference type="PANTHER" id="PTHR45288:SF1">
    <property type="entry name" value="THIOREDOXIN FAMILY PROTEIN"/>
    <property type="match status" value="1"/>
</dbReference>
<dbReference type="PANTHER" id="PTHR45288">
    <property type="entry name" value="THIOREDOXIN FAMILY PROTEIN"/>
    <property type="match status" value="1"/>
</dbReference>
<evidence type="ECO:0000256" key="1">
    <source>
        <dbReference type="SAM" id="Coils"/>
    </source>
</evidence>
<name>A0A7S2HKC8_9STRA</name>
<dbReference type="Gene3D" id="3.40.30.10">
    <property type="entry name" value="Glutaredoxin"/>
    <property type="match status" value="1"/>
</dbReference>
<dbReference type="AlphaFoldDB" id="A0A7S2HKC8"/>
<feature type="chain" id="PRO_5030622020" description="GST N-terminal domain-containing protein" evidence="2">
    <location>
        <begin position="26"/>
        <end position="452"/>
    </location>
</feature>
<feature type="coiled-coil region" evidence="1">
    <location>
        <begin position="370"/>
        <end position="397"/>
    </location>
</feature>
<reference evidence="4" key="1">
    <citation type="submission" date="2021-01" db="EMBL/GenBank/DDBJ databases">
        <authorList>
            <person name="Corre E."/>
            <person name="Pelletier E."/>
            <person name="Niang G."/>
            <person name="Scheremetjew M."/>
            <person name="Finn R."/>
            <person name="Kale V."/>
            <person name="Holt S."/>
            <person name="Cochrane G."/>
            <person name="Meng A."/>
            <person name="Brown T."/>
            <person name="Cohen L."/>
        </authorList>
    </citation>
    <scope>NUCLEOTIDE SEQUENCE</scope>
    <source>
        <strain evidence="4">CCMP826</strain>
    </source>
</reference>
<accession>A0A7S2HKC8</accession>
<dbReference type="PROSITE" id="PS51354">
    <property type="entry name" value="GLUTAREDOXIN_2"/>
    <property type="match status" value="1"/>
</dbReference>
<dbReference type="InterPro" id="IPR004045">
    <property type="entry name" value="Glutathione_S-Trfase_N"/>
</dbReference>
<dbReference type="SUPFAM" id="SSF52833">
    <property type="entry name" value="Thioredoxin-like"/>
    <property type="match status" value="2"/>
</dbReference>